<reference evidence="2" key="1">
    <citation type="submission" date="2019-10" db="EMBL/GenBank/DDBJ databases">
        <authorList>
            <consortium name="DOE Joint Genome Institute"/>
            <person name="Kuo A."/>
            <person name="Miyauchi S."/>
            <person name="Kiss E."/>
            <person name="Drula E."/>
            <person name="Kohler A."/>
            <person name="Sanchez-Garcia M."/>
            <person name="Andreopoulos B."/>
            <person name="Barry K.W."/>
            <person name="Bonito G."/>
            <person name="Buee M."/>
            <person name="Carver A."/>
            <person name="Chen C."/>
            <person name="Cichocki N."/>
            <person name="Clum A."/>
            <person name="Culley D."/>
            <person name="Crous P.W."/>
            <person name="Fauchery L."/>
            <person name="Girlanda M."/>
            <person name="Hayes R."/>
            <person name="Keri Z."/>
            <person name="LaButti K."/>
            <person name="Lipzen A."/>
            <person name="Lombard V."/>
            <person name="Magnuson J."/>
            <person name="Maillard F."/>
            <person name="Morin E."/>
            <person name="Murat C."/>
            <person name="Nolan M."/>
            <person name="Ohm R."/>
            <person name="Pangilinan J."/>
            <person name="Pereira M."/>
            <person name="Perotto S."/>
            <person name="Peter M."/>
            <person name="Riley R."/>
            <person name="Sitrit Y."/>
            <person name="Stielow B."/>
            <person name="Szollosi G."/>
            <person name="Zifcakova L."/>
            <person name="Stursova M."/>
            <person name="Spatafora J.W."/>
            <person name="Tedersoo L."/>
            <person name="Vaario L.-M."/>
            <person name="Yamada A."/>
            <person name="Yan M."/>
            <person name="Wang P."/>
            <person name="Xu J."/>
            <person name="Bruns T."/>
            <person name="Baldrian P."/>
            <person name="Vilgalys R."/>
            <person name="Henrissat B."/>
            <person name="Grigoriev I.V."/>
            <person name="Hibbett D."/>
            <person name="Nagy L.G."/>
            <person name="Martin F.M."/>
        </authorList>
    </citation>
    <scope>NUCLEOTIDE SEQUENCE</scope>
    <source>
        <strain evidence="2">Prilba</strain>
    </source>
</reference>
<keyword evidence="3" id="KW-1185">Reference proteome</keyword>
<dbReference type="Proteomes" id="UP000759537">
    <property type="component" value="Unassembled WGS sequence"/>
</dbReference>
<evidence type="ECO:0000313" key="3">
    <source>
        <dbReference type="Proteomes" id="UP000759537"/>
    </source>
</evidence>
<evidence type="ECO:0000313" key="2">
    <source>
        <dbReference type="EMBL" id="KAF8467144.1"/>
    </source>
</evidence>
<gene>
    <name evidence="2" type="ORF">DFH94DRAFT_299967</name>
</gene>
<name>A0A9P5MP15_9AGAM</name>
<evidence type="ECO:0000256" key="1">
    <source>
        <dbReference type="SAM" id="MobiDB-lite"/>
    </source>
</evidence>
<dbReference type="OrthoDB" id="3245731at2759"/>
<sequence length="277" mass="29909">MFGFFSRKQQPAAKVSNIQSDAMAVDSEPQQLRTPSPSEAAFNGLGSHSNTTTMVPPGPPVSAVPPTPEALHSLVTSIPPKTLHTYVLDNIPEAPPDTLAALASFFVTLSPPPLLHCVRCHNDFTDVENGDHSCRVPHDDDSANIEWVGRLGGNSDYETQYDCCGKTVEGEGDLGPPDGWCYEGMHTTDVRRARFRADATHDDDKLESCFELNCHNIRARLRKAKASAGAGASTSGRGGALSAHVHPPTKARETTRTAAPRARRTLESRRLHVALAR</sequence>
<organism evidence="2 3">
    <name type="scientific">Russula ochroleuca</name>
    <dbReference type="NCBI Taxonomy" id="152965"/>
    <lineage>
        <taxon>Eukaryota</taxon>
        <taxon>Fungi</taxon>
        <taxon>Dikarya</taxon>
        <taxon>Basidiomycota</taxon>
        <taxon>Agaricomycotina</taxon>
        <taxon>Agaricomycetes</taxon>
        <taxon>Russulales</taxon>
        <taxon>Russulaceae</taxon>
        <taxon>Russula</taxon>
    </lineage>
</organism>
<feature type="region of interest" description="Disordered" evidence="1">
    <location>
        <begin position="24"/>
        <end position="68"/>
    </location>
</feature>
<accession>A0A9P5MP15</accession>
<comment type="caution">
    <text evidence="2">The sequence shown here is derived from an EMBL/GenBank/DDBJ whole genome shotgun (WGS) entry which is preliminary data.</text>
</comment>
<feature type="compositionally biased region" description="Pro residues" evidence="1">
    <location>
        <begin position="56"/>
        <end position="68"/>
    </location>
</feature>
<reference evidence="2" key="2">
    <citation type="journal article" date="2020" name="Nat. Commun.">
        <title>Large-scale genome sequencing of mycorrhizal fungi provides insights into the early evolution of symbiotic traits.</title>
        <authorList>
            <person name="Miyauchi S."/>
            <person name="Kiss E."/>
            <person name="Kuo A."/>
            <person name="Drula E."/>
            <person name="Kohler A."/>
            <person name="Sanchez-Garcia M."/>
            <person name="Morin E."/>
            <person name="Andreopoulos B."/>
            <person name="Barry K.W."/>
            <person name="Bonito G."/>
            <person name="Buee M."/>
            <person name="Carver A."/>
            <person name="Chen C."/>
            <person name="Cichocki N."/>
            <person name="Clum A."/>
            <person name="Culley D."/>
            <person name="Crous P.W."/>
            <person name="Fauchery L."/>
            <person name="Girlanda M."/>
            <person name="Hayes R.D."/>
            <person name="Keri Z."/>
            <person name="LaButti K."/>
            <person name="Lipzen A."/>
            <person name="Lombard V."/>
            <person name="Magnuson J."/>
            <person name="Maillard F."/>
            <person name="Murat C."/>
            <person name="Nolan M."/>
            <person name="Ohm R.A."/>
            <person name="Pangilinan J."/>
            <person name="Pereira M.F."/>
            <person name="Perotto S."/>
            <person name="Peter M."/>
            <person name="Pfister S."/>
            <person name="Riley R."/>
            <person name="Sitrit Y."/>
            <person name="Stielow J.B."/>
            <person name="Szollosi G."/>
            <person name="Zifcakova L."/>
            <person name="Stursova M."/>
            <person name="Spatafora J.W."/>
            <person name="Tedersoo L."/>
            <person name="Vaario L.M."/>
            <person name="Yamada A."/>
            <person name="Yan M."/>
            <person name="Wang P."/>
            <person name="Xu J."/>
            <person name="Bruns T."/>
            <person name="Baldrian P."/>
            <person name="Vilgalys R."/>
            <person name="Dunand C."/>
            <person name="Henrissat B."/>
            <person name="Grigoriev I.V."/>
            <person name="Hibbett D."/>
            <person name="Nagy L.G."/>
            <person name="Martin F.M."/>
        </authorList>
    </citation>
    <scope>NUCLEOTIDE SEQUENCE</scope>
    <source>
        <strain evidence="2">Prilba</strain>
    </source>
</reference>
<feature type="compositionally biased region" description="Low complexity" evidence="1">
    <location>
        <begin position="228"/>
        <end position="243"/>
    </location>
</feature>
<feature type="region of interest" description="Disordered" evidence="1">
    <location>
        <begin position="228"/>
        <end position="261"/>
    </location>
</feature>
<dbReference type="AlphaFoldDB" id="A0A9P5MP15"/>
<dbReference type="EMBL" id="WHVB01000037">
    <property type="protein sequence ID" value="KAF8467144.1"/>
    <property type="molecule type" value="Genomic_DNA"/>
</dbReference>
<evidence type="ECO:0008006" key="4">
    <source>
        <dbReference type="Google" id="ProtNLM"/>
    </source>
</evidence>
<protein>
    <recommendedName>
        <fullName evidence="4">C2H2-type domain-containing protein</fullName>
    </recommendedName>
</protein>
<feature type="compositionally biased region" description="Polar residues" evidence="1">
    <location>
        <begin position="28"/>
        <end position="37"/>
    </location>
</feature>
<proteinExistence type="predicted"/>